<evidence type="ECO:0000256" key="2">
    <source>
        <dbReference type="ARBA" id="ARBA00022527"/>
    </source>
</evidence>
<proteinExistence type="predicted"/>
<keyword evidence="12" id="KW-1185">Reference proteome</keyword>
<sequence length="476" mass="53162">MGKNEDIKELNQELSCKDDCIRNDSQKTSERRASLPPKFDPQENVVHDTPKLPSYMAPTESAKARLRGQGSPRLSRDVVEKNALLRRHSLSSSTNSMLTSLSPRASKLVQVTGKGVIRGDRSLSSSRDGGGLSKPRVFQPNINREIRSLNGTNVKTCPISLREAKHNKLHESTRDEKHSLTRRPKNSSFVSSNTNIAKGTEQYKRPGTGKRPSSIEKVKKKNSDDVELKKEHVGSNVAHHDNISYKVPCFPYSILRKATQNFSKKNLIGEGGFGDVHKGYVTYCTMNHAKPNEGKPVSCKRLIHGVHKARSMEENREELHWRRRVQIAIGAASGLAYLHTHGKPIIHRDIKASNVLLDSHFNAKISDFGLAKYGPEDENDHLSTKVIGSRGYFAPEYFYRVMDKQLGNIPMEEAQIFAELAYQCLSQNPKSRPTMGEVVAGLEQLQHSKVGASTLHNSMVARFSAWPPPSSKRSSR</sequence>
<dbReference type="PANTHER" id="PTHR47989">
    <property type="entry name" value="OS01G0750732 PROTEIN"/>
    <property type="match status" value="1"/>
</dbReference>
<evidence type="ECO:0000256" key="6">
    <source>
        <dbReference type="ARBA" id="ARBA00022840"/>
    </source>
</evidence>
<dbReference type="Proteomes" id="UP000596661">
    <property type="component" value="Unassembled WGS sequence"/>
</dbReference>
<feature type="compositionally biased region" description="Basic and acidic residues" evidence="9">
    <location>
        <begin position="168"/>
        <end position="179"/>
    </location>
</feature>
<feature type="compositionally biased region" description="Basic and acidic residues" evidence="9">
    <location>
        <begin position="21"/>
        <end position="33"/>
    </location>
</feature>
<name>A0A803QNN6_CANSA</name>
<evidence type="ECO:0000256" key="5">
    <source>
        <dbReference type="ARBA" id="ARBA00022777"/>
    </source>
</evidence>
<protein>
    <recommendedName>
        <fullName evidence="1">non-specific serine/threonine protein kinase</fullName>
        <ecNumber evidence="1">2.7.11.1</ecNumber>
    </recommendedName>
</protein>
<keyword evidence="5" id="KW-0418">Kinase</keyword>
<feature type="region of interest" description="Disordered" evidence="9">
    <location>
        <begin position="168"/>
        <end position="225"/>
    </location>
</feature>
<comment type="catalytic activity">
    <reaction evidence="8">
        <text>L-seryl-[protein] + ATP = O-phospho-L-seryl-[protein] + ADP + H(+)</text>
        <dbReference type="Rhea" id="RHEA:17989"/>
        <dbReference type="Rhea" id="RHEA-COMP:9863"/>
        <dbReference type="Rhea" id="RHEA-COMP:11604"/>
        <dbReference type="ChEBI" id="CHEBI:15378"/>
        <dbReference type="ChEBI" id="CHEBI:29999"/>
        <dbReference type="ChEBI" id="CHEBI:30616"/>
        <dbReference type="ChEBI" id="CHEBI:83421"/>
        <dbReference type="ChEBI" id="CHEBI:456216"/>
        <dbReference type="EC" id="2.7.11.1"/>
    </reaction>
</comment>
<keyword evidence="3" id="KW-0808">Transferase</keyword>
<evidence type="ECO:0000256" key="8">
    <source>
        <dbReference type="ARBA" id="ARBA00048679"/>
    </source>
</evidence>
<feature type="compositionally biased region" description="Basic and acidic residues" evidence="9">
    <location>
        <begin position="213"/>
        <end position="225"/>
    </location>
</feature>
<evidence type="ECO:0000256" key="1">
    <source>
        <dbReference type="ARBA" id="ARBA00012513"/>
    </source>
</evidence>
<dbReference type="Pfam" id="PF13178">
    <property type="entry name" value="DUF4005"/>
    <property type="match status" value="1"/>
</dbReference>
<dbReference type="Gramene" id="evm.model.10.401">
    <property type="protein sequence ID" value="cds.evm.model.10.401"/>
    <property type="gene ID" value="evm.TU.10.401"/>
</dbReference>
<evidence type="ECO:0000313" key="11">
    <source>
        <dbReference type="EnsemblPlants" id="cds.evm.model.10.401"/>
    </source>
</evidence>
<accession>A0A803QNN6</accession>
<dbReference type="InterPro" id="IPR025064">
    <property type="entry name" value="DUF4005"/>
</dbReference>
<dbReference type="Pfam" id="PF00069">
    <property type="entry name" value="Pkinase"/>
    <property type="match status" value="1"/>
</dbReference>
<keyword evidence="4" id="KW-0547">Nucleotide-binding</keyword>
<comment type="catalytic activity">
    <reaction evidence="7">
        <text>L-threonyl-[protein] + ATP = O-phospho-L-threonyl-[protein] + ADP + H(+)</text>
        <dbReference type="Rhea" id="RHEA:46608"/>
        <dbReference type="Rhea" id="RHEA-COMP:11060"/>
        <dbReference type="Rhea" id="RHEA-COMP:11605"/>
        <dbReference type="ChEBI" id="CHEBI:15378"/>
        <dbReference type="ChEBI" id="CHEBI:30013"/>
        <dbReference type="ChEBI" id="CHEBI:30616"/>
        <dbReference type="ChEBI" id="CHEBI:61977"/>
        <dbReference type="ChEBI" id="CHEBI:456216"/>
        <dbReference type="EC" id="2.7.11.1"/>
    </reaction>
</comment>
<dbReference type="GO" id="GO:0005524">
    <property type="term" value="F:ATP binding"/>
    <property type="evidence" value="ECO:0007669"/>
    <property type="project" value="UniProtKB-KW"/>
</dbReference>
<evidence type="ECO:0000313" key="12">
    <source>
        <dbReference type="Proteomes" id="UP000596661"/>
    </source>
</evidence>
<dbReference type="AlphaFoldDB" id="A0A803QNN6"/>
<evidence type="ECO:0000256" key="7">
    <source>
        <dbReference type="ARBA" id="ARBA00047899"/>
    </source>
</evidence>
<feature type="compositionally biased region" description="Polar residues" evidence="9">
    <location>
        <begin position="186"/>
        <end position="197"/>
    </location>
</feature>
<keyword evidence="2" id="KW-0723">Serine/threonine-protein kinase</keyword>
<dbReference type="InterPro" id="IPR000719">
    <property type="entry name" value="Prot_kinase_dom"/>
</dbReference>
<dbReference type="EMBL" id="UZAU01000798">
    <property type="status" value="NOT_ANNOTATED_CDS"/>
    <property type="molecule type" value="Genomic_DNA"/>
</dbReference>
<dbReference type="EnsemblPlants" id="evm.model.10.401">
    <property type="protein sequence ID" value="cds.evm.model.10.401"/>
    <property type="gene ID" value="evm.TU.10.401"/>
</dbReference>
<dbReference type="SUPFAM" id="SSF56112">
    <property type="entry name" value="Protein kinase-like (PK-like)"/>
    <property type="match status" value="1"/>
</dbReference>
<feature type="domain" description="Protein kinase" evidence="10">
    <location>
        <begin position="200"/>
        <end position="476"/>
    </location>
</feature>
<dbReference type="SMART" id="SM00220">
    <property type="entry name" value="S_TKc"/>
    <property type="match status" value="1"/>
</dbReference>
<evidence type="ECO:0000259" key="10">
    <source>
        <dbReference type="PROSITE" id="PS50011"/>
    </source>
</evidence>
<evidence type="ECO:0000256" key="9">
    <source>
        <dbReference type="SAM" id="MobiDB-lite"/>
    </source>
</evidence>
<dbReference type="FunFam" id="1.10.510.10:FF:001023">
    <property type="entry name" value="Os07g0541700 protein"/>
    <property type="match status" value="1"/>
</dbReference>
<dbReference type="InterPro" id="IPR011009">
    <property type="entry name" value="Kinase-like_dom_sf"/>
</dbReference>
<dbReference type="InterPro" id="IPR008271">
    <property type="entry name" value="Ser/Thr_kinase_AS"/>
</dbReference>
<dbReference type="EC" id="2.7.11.1" evidence="1"/>
<keyword evidence="6" id="KW-0067">ATP-binding</keyword>
<organism evidence="11 12">
    <name type="scientific">Cannabis sativa</name>
    <name type="common">Hemp</name>
    <name type="synonym">Marijuana</name>
    <dbReference type="NCBI Taxonomy" id="3483"/>
    <lineage>
        <taxon>Eukaryota</taxon>
        <taxon>Viridiplantae</taxon>
        <taxon>Streptophyta</taxon>
        <taxon>Embryophyta</taxon>
        <taxon>Tracheophyta</taxon>
        <taxon>Spermatophyta</taxon>
        <taxon>Magnoliopsida</taxon>
        <taxon>eudicotyledons</taxon>
        <taxon>Gunneridae</taxon>
        <taxon>Pentapetalae</taxon>
        <taxon>rosids</taxon>
        <taxon>fabids</taxon>
        <taxon>Rosales</taxon>
        <taxon>Cannabaceae</taxon>
        <taxon>Cannabis</taxon>
    </lineage>
</organism>
<dbReference type="PANTHER" id="PTHR47989:SF47">
    <property type="entry name" value="SERINE_THREONINE-PROTEIN KINASE PBL28-RELATED"/>
    <property type="match status" value="1"/>
</dbReference>
<dbReference type="PROSITE" id="PS50011">
    <property type="entry name" value="PROTEIN_KINASE_DOM"/>
    <property type="match status" value="1"/>
</dbReference>
<reference evidence="11" key="1">
    <citation type="submission" date="2021-03" db="UniProtKB">
        <authorList>
            <consortium name="EnsemblPlants"/>
        </authorList>
    </citation>
    <scope>IDENTIFICATION</scope>
</reference>
<dbReference type="PROSITE" id="PS00108">
    <property type="entry name" value="PROTEIN_KINASE_ST"/>
    <property type="match status" value="1"/>
</dbReference>
<dbReference type="OMA" id="FAHIMAT"/>
<evidence type="ECO:0000256" key="4">
    <source>
        <dbReference type="ARBA" id="ARBA00022741"/>
    </source>
</evidence>
<dbReference type="Gene3D" id="1.10.510.10">
    <property type="entry name" value="Transferase(Phosphotransferase) domain 1"/>
    <property type="match status" value="2"/>
</dbReference>
<feature type="region of interest" description="Disordered" evidence="9">
    <location>
        <begin position="21"/>
        <end position="55"/>
    </location>
</feature>
<evidence type="ECO:0000256" key="3">
    <source>
        <dbReference type="ARBA" id="ARBA00022679"/>
    </source>
</evidence>
<dbReference type="GO" id="GO:0004674">
    <property type="term" value="F:protein serine/threonine kinase activity"/>
    <property type="evidence" value="ECO:0007669"/>
    <property type="project" value="UniProtKB-KW"/>
</dbReference>